<organism evidence="5 6">
    <name type="scientific">Salinigranum rubrum</name>
    <dbReference type="NCBI Taxonomy" id="755307"/>
    <lineage>
        <taxon>Archaea</taxon>
        <taxon>Methanobacteriati</taxon>
        <taxon>Methanobacteriota</taxon>
        <taxon>Stenosarchaea group</taxon>
        <taxon>Halobacteria</taxon>
        <taxon>Halobacteriales</taxon>
        <taxon>Haloferacaceae</taxon>
        <taxon>Salinigranum</taxon>
    </lineage>
</organism>
<dbReference type="InterPro" id="IPR007050">
    <property type="entry name" value="HTH_bacterioopsin"/>
</dbReference>
<evidence type="ECO:0000313" key="6">
    <source>
        <dbReference type="Proteomes" id="UP000236584"/>
    </source>
</evidence>
<sequence>MRNTSFHECYPLEEPDTPSHPSEGQTVKRCVEVSDTDKQTRRCHSLGRSLLAICLVIGLRGYYAWPREVAASELAETLNITTSTLHEHIQKIEAKVLNE</sequence>
<keyword evidence="2" id="KW-0804">Transcription</keyword>
<dbReference type="KEGG" id="srub:C2R22_22115"/>
<keyword evidence="6" id="KW-1185">Reference proteome</keyword>
<evidence type="ECO:0000256" key="1">
    <source>
        <dbReference type="ARBA" id="ARBA00023015"/>
    </source>
</evidence>
<accession>A0A2I8VQQ2</accession>
<name>A0A2I8VQQ2_9EURY</name>
<feature type="region of interest" description="Disordered" evidence="3">
    <location>
        <begin position="1"/>
        <end position="26"/>
    </location>
</feature>
<keyword evidence="1" id="KW-0805">Transcription regulation</keyword>
<dbReference type="PANTHER" id="PTHR34236">
    <property type="entry name" value="DIMETHYL SULFOXIDE REDUCTASE TRANSCRIPTIONAL ACTIVATOR"/>
    <property type="match status" value="1"/>
</dbReference>
<evidence type="ECO:0000256" key="3">
    <source>
        <dbReference type="SAM" id="MobiDB-lite"/>
    </source>
</evidence>
<evidence type="ECO:0000313" key="5">
    <source>
        <dbReference type="EMBL" id="AUV84251.1"/>
    </source>
</evidence>
<dbReference type="PANTHER" id="PTHR34236:SF1">
    <property type="entry name" value="DIMETHYL SULFOXIDE REDUCTASE TRANSCRIPTIONAL ACTIVATOR"/>
    <property type="match status" value="1"/>
</dbReference>
<keyword evidence="5" id="KW-0614">Plasmid</keyword>
<dbReference type="EMBL" id="CP026310">
    <property type="protein sequence ID" value="AUV84251.1"/>
    <property type="molecule type" value="Genomic_DNA"/>
</dbReference>
<geneLocation type="plasmid" evidence="5">
    <name>unnamed1</name>
</geneLocation>
<protein>
    <recommendedName>
        <fullName evidence="4">HTH bat-type domain-containing protein</fullName>
    </recommendedName>
</protein>
<gene>
    <name evidence="5" type="ORF">C2R22_22115</name>
</gene>
<proteinExistence type="predicted"/>
<evidence type="ECO:0000259" key="4">
    <source>
        <dbReference type="Pfam" id="PF04967"/>
    </source>
</evidence>
<dbReference type="AlphaFoldDB" id="A0A2I8VQQ2"/>
<dbReference type="Pfam" id="PF04967">
    <property type="entry name" value="HTH_10"/>
    <property type="match status" value="1"/>
</dbReference>
<evidence type="ECO:0000256" key="2">
    <source>
        <dbReference type="ARBA" id="ARBA00023163"/>
    </source>
</evidence>
<dbReference type="OrthoDB" id="165911at2157"/>
<dbReference type="Proteomes" id="UP000236584">
    <property type="component" value="Plasmid unnamed1"/>
</dbReference>
<reference evidence="5 6" key="1">
    <citation type="submission" date="2018-01" db="EMBL/GenBank/DDBJ databases">
        <title>Complete genome sequence of Salinigranum rubrum GX10T, an extremely halophilic archaeon isolated from a marine solar saltern.</title>
        <authorList>
            <person name="Han S."/>
        </authorList>
    </citation>
    <scope>NUCLEOTIDE SEQUENCE [LARGE SCALE GENOMIC DNA]</scope>
    <source>
        <strain evidence="5 6">GX10</strain>
        <plasmid evidence="6">Plasmid unnamed1</plasmid>
    </source>
</reference>
<feature type="domain" description="HTH bat-type" evidence="4">
    <location>
        <begin position="60"/>
        <end position="97"/>
    </location>
</feature>